<dbReference type="OrthoDB" id="9329195at2759"/>
<organism evidence="2 3">
    <name type="scientific">Oryzias javanicus</name>
    <name type="common">Javanese ricefish</name>
    <name type="synonym">Aplocheilus javanicus</name>
    <dbReference type="NCBI Taxonomy" id="123683"/>
    <lineage>
        <taxon>Eukaryota</taxon>
        <taxon>Metazoa</taxon>
        <taxon>Chordata</taxon>
        <taxon>Craniata</taxon>
        <taxon>Vertebrata</taxon>
        <taxon>Euteleostomi</taxon>
        <taxon>Actinopterygii</taxon>
        <taxon>Neopterygii</taxon>
        <taxon>Teleostei</taxon>
        <taxon>Neoteleostei</taxon>
        <taxon>Acanthomorphata</taxon>
        <taxon>Ovalentaria</taxon>
        <taxon>Atherinomorphae</taxon>
        <taxon>Beloniformes</taxon>
        <taxon>Adrianichthyidae</taxon>
        <taxon>Oryziinae</taxon>
        <taxon>Oryzias</taxon>
    </lineage>
</organism>
<protein>
    <submittedName>
        <fullName evidence="2">Uncharacterized protein</fullName>
    </submittedName>
</protein>
<dbReference type="AlphaFoldDB" id="A0A437DN66"/>
<evidence type="ECO:0000313" key="3">
    <source>
        <dbReference type="Proteomes" id="UP000283210"/>
    </source>
</evidence>
<sequence>MNVTEFSQSTSSTAEPPTIGPISTLSPTIDITEFSPSSASTAEPLTKDSTSTLPPATMNVTGSTLLPASTAEPLTVGPSSTLSLTTTTTTGLNPPPASTAEPPVIGSTTTTSTTTTIIAGTTVYTSTTSQSTSVTSTTSTTAILSELTSSVTKVIYTGQCQVIAASESNTCTGVKSTDLQVYLDSGTMSGRFCSFSLEEFACASLSALTAQDLVEIMKCDRSSNSSGSISAWNLLFCKTSKILNAALDFLTTTTINPNNPSVSVILDSIQATSPDFLSTNTLNNPTELQLWFNVRLRPFLPAVSANFLSILATKDLQCSSYQYILQILSEVQSQMTPSRQESVYTQFIKIYLSRNNTADPGCTSNIKSSTEWLQKNVGGFSVLLSIQNIQELYPQFSGVEALSLLSVTQLAEVAAAPGQLTTAEQVTTVMTYVPDQQFASFFDNFSPKILGRENVLPSTVRSAMLQVVFNRANLSSPSVSDSVVLLWLKVRLRPLLVNLVPDHVTPYFNILAGRSCSTEKQGVTFLNSTISTLSDATKTKIQDQIALTLKGTSPLRCYGDSYSISFYSFLKSSFMGFQFPDLTTFLSLMPQDRKQQESLPEPVRQRTLPCVWPMALRSSSRSEVNAWFDRGLPNYLVFLTKTQISQITSVNASCLAFQKIVSALGSYNYSVSDFTNQDVYNTIKIYLSSATAPKCYDSNNPELNSTAWFAEYIGSFITFLTVADLQSFGSELVLRVFTVNLKNIALLSRPKVTLTLISYYTQLVYQQASNFNPLL</sequence>
<feature type="compositionally biased region" description="Low complexity" evidence="1">
    <location>
        <begin position="73"/>
        <end position="92"/>
    </location>
</feature>
<reference evidence="2 3" key="2">
    <citation type="submission" date="2019-01" db="EMBL/GenBank/DDBJ databases">
        <title>A chromosome length genome reference of the Java medaka (oryzias javanicus).</title>
        <authorList>
            <person name="Herpin A."/>
            <person name="Takehana Y."/>
            <person name="Naruse K."/>
            <person name="Ansai S."/>
            <person name="Kawaguchi M."/>
        </authorList>
    </citation>
    <scope>NUCLEOTIDE SEQUENCE [LARGE SCALE GENOMIC DNA]</scope>
    <source>
        <strain evidence="2">RS831</strain>
        <tissue evidence="2">Whole body</tissue>
    </source>
</reference>
<name>A0A437DN66_ORYJA</name>
<feature type="compositionally biased region" description="Polar residues" evidence="1">
    <location>
        <begin position="1"/>
        <end position="67"/>
    </location>
</feature>
<feature type="region of interest" description="Disordered" evidence="1">
    <location>
        <begin position="1"/>
        <end position="110"/>
    </location>
</feature>
<accession>A0A437DN66</accession>
<evidence type="ECO:0000313" key="2">
    <source>
        <dbReference type="EMBL" id="RVE75914.1"/>
    </source>
</evidence>
<reference evidence="2 3" key="1">
    <citation type="submission" date="2018-11" db="EMBL/GenBank/DDBJ databases">
        <authorList>
            <person name="Lopez-Roques C."/>
            <person name="Donnadieu C."/>
            <person name="Bouchez O."/>
            <person name="Klopp C."/>
            <person name="Cabau C."/>
            <person name="Zahm M."/>
        </authorList>
    </citation>
    <scope>NUCLEOTIDE SEQUENCE [LARGE SCALE GENOMIC DNA]</scope>
    <source>
        <strain evidence="2">RS831</strain>
        <tissue evidence="2">Whole body</tissue>
    </source>
</reference>
<dbReference type="EMBL" id="CM012437">
    <property type="protein sequence ID" value="RVE75914.1"/>
    <property type="molecule type" value="Genomic_DNA"/>
</dbReference>
<keyword evidence="3" id="KW-1185">Reference proteome</keyword>
<dbReference type="Proteomes" id="UP000283210">
    <property type="component" value="Chromosome 1"/>
</dbReference>
<evidence type="ECO:0000256" key="1">
    <source>
        <dbReference type="SAM" id="MobiDB-lite"/>
    </source>
</evidence>
<proteinExistence type="predicted"/>
<gene>
    <name evidence="2" type="ORF">OJAV_G00003530</name>
</gene>